<feature type="transmembrane region" description="Helical" evidence="12">
    <location>
        <begin position="17"/>
        <end position="38"/>
    </location>
</feature>
<comment type="subcellular location">
    <subcellularLocation>
        <location evidence="1">Cell membrane</location>
        <topology evidence="1">Multi-pass membrane protein</topology>
    </subcellularLocation>
</comment>
<evidence type="ECO:0000256" key="2">
    <source>
        <dbReference type="ARBA" id="ARBA00022448"/>
    </source>
</evidence>
<dbReference type="InterPro" id="IPR020846">
    <property type="entry name" value="MFS_dom"/>
</dbReference>
<evidence type="ECO:0000256" key="1">
    <source>
        <dbReference type="ARBA" id="ARBA00004651"/>
    </source>
</evidence>
<dbReference type="FunFam" id="1.20.1250.20:FF:000055">
    <property type="entry name" value="Facilitated trehalose transporter Tret1-2 homolog"/>
    <property type="match status" value="1"/>
</dbReference>
<dbReference type="GO" id="GO:0005886">
    <property type="term" value="C:plasma membrane"/>
    <property type="evidence" value="ECO:0007669"/>
    <property type="project" value="UniProtKB-SubCell"/>
</dbReference>
<evidence type="ECO:0000256" key="10">
    <source>
        <dbReference type="ARBA" id="ARBA00060205"/>
    </source>
</evidence>
<evidence type="ECO:0000256" key="3">
    <source>
        <dbReference type="ARBA" id="ARBA00022475"/>
    </source>
</evidence>
<keyword evidence="6 12" id="KW-1133">Transmembrane helix</keyword>
<comment type="function">
    <text evidence="10">High-capacity facilitative transporter for trehalose. Does not transport maltose, sucrose or lactose. Mediates the bidirectional transfer of trehalose. Responsible for the transport of trehalose synthesized in the fat body and the incorporation of trehalose into other tissues that require a carbon source, thereby regulating trehalose levels in the hemolymph.</text>
</comment>
<evidence type="ECO:0000256" key="11">
    <source>
        <dbReference type="ARBA" id="ARBA00069106"/>
    </source>
</evidence>
<dbReference type="OMA" id="FGRKWPW"/>
<evidence type="ECO:0000256" key="7">
    <source>
        <dbReference type="ARBA" id="ARBA00023136"/>
    </source>
</evidence>
<dbReference type="AlphaFoldDB" id="B0X5T9"/>
<name>B0X5T9_CULQU</name>
<evidence type="ECO:0000256" key="12">
    <source>
        <dbReference type="SAM" id="Phobius"/>
    </source>
</evidence>
<keyword evidence="2" id="KW-0813">Transport</keyword>
<evidence type="ECO:0000313" key="16">
    <source>
        <dbReference type="Proteomes" id="UP000002320"/>
    </source>
</evidence>
<dbReference type="PROSITE" id="PS50850">
    <property type="entry name" value="MFS"/>
    <property type="match status" value="1"/>
</dbReference>
<dbReference type="STRING" id="7176.B0X5T9"/>
<dbReference type="OrthoDB" id="5804096at2759"/>
<feature type="transmembrane region" description="Helical" evidence="12">
    <location>
        <begin position="113"/>
        <end position="134"/>
    </location>
</feature>
<feature type="transmembrane region" description="Helical" evidence="12">
    <location>
        <begin position="256"/>
        <end position="276"/>
    </location>
</feature>
<dbReference type="InterPro" id="IPR005828">
    <property type="entry name" value="MFS_sugar_transport-like"/>
</dbReference>
<reference evidence="15" key="2">
    <citation type="submission" date="2021-02" db="UniProtKB">
        <authorList>
            <consortium name="EnsemblMetazoa"/>
        </authorList>
    </citation>
    <scope>IDENTIFICATION</scope>
    <source>
        <strain evidence="15">JHB</strain>
    </source>
</reference>
<feature type="transmembrane region" description="Helical" evidence="12">
    <location>
        <begin position="420"/>
        <end position="442"/>
    </location>
</feature>
<gene>
    <name evidence="15" type="primary">6048038</name>
    <name evidence="14" type="ORF">CpipJ_CPIJ014926</name>
</gene>
<proteinExistence type="inferred from homology"/>
<dbReference type="InterPro" id="IPR003663">
    <property type="entry name" value="Sugar/inositol_transpt"/>
</dbReference>
<dbReference type="eggNOG" id="KOG0254">
    <property type="taxonomic scope" value="Eukaryota"/>
</dbReference>
<dbReference type="InterPro" id="IPR036259">
    <property type="entry name" value="MFS_trans_sf"/>
</dbReference>
<dbReference type="HOGENOM" id="CLU_001265_30_5_1"/>
<keyword evidence="5 12" id="KW-0812">Transmembrane</keyword>
<keyword evidence="8" id="KW-0325">Glycoprotein</keyword>
<feature type="transmembrane region" description="Helical" evidence="12">
    <location>
        <begin position="172"/>
        <end position="191"/>
    </location>
</feature>
<dbReference type="Gene3D" id="1.20.1250.20">
    <property type="entry name" value="MFS general substrate transporter like domains"/>
    <property type="match status" value="1"/>
</dbReference>
<evidence type="ECO:0000256" key="8">
    <source>
        <dbReference type="ARBA" id="ARBA00023180"/>
    </source>
</evidence>
<feature type="transmembrane region" description="Helical" evidence="12">
    <location>
        <begin position="58"/>
        <end position="80"/>
    </location>
</feature>
<dbReference type="PROSITE" id="PS00217">
    <property type="entry name" value="SUGAR_TRANSPORT_2"/>
    <property type="match status" value="1"/>
</dbReference>
<feature type="transmembrane region" description="Helical" evidence="12">
    <location>
        <begin position="355"/>
        <end position="380"/>
    </location>
</feature>
<dbReference type="SUPFAM" id="SSF103473">
    <property type="entry name" value="MFS general substrate transporter"/>
    <property type="match status" value="1"/>
</dbReference>
<reference evidence="14" key="1">
    <citation type="submission" date="2007-03" db="EMBL/GenBank/DDBJ databases">
        <title>Annotation of Culex pipiens quinquefasciatus.</title>
        <authorList>
            <consortium name="The Broad Institute Genome Sequencing Platform"/>
            <person name="Atkinson P.W."/>
            <person name="Hemingway J."/>
            <person name="Christensen B.M."/>
            <person name="Higgs S."/>
            <person name="Kodira C."/>
            <person name="Hannick L."/>
            <person name="Megy K."/>
            <person name="O'Leary S."/>
            <person name="Pearson M."/>
            <person name="Haas B.J."/>
            <person name="Mauceli E."/>
            <person name="Wortman J.R."/>
            <person name="Lee N.H."/>
            <person name="Guigo R."/>
            <person name="Stanke M."/>
            <person name="Alvarado L."/>
            <person name="Amedeo P."/>
            <person name="Antoine C.H."/>
            <person name="Arensburger P."/>
            <person name="Bidwell S.L."/>
            <person name="Crawford M."/>
            <person name="Camaro F."/>
            <person name="Devon K."/>
            <person name="Engels R."/>
            <person name="Hammond M."/>
            <person name="Howarth C."/>
            <person name="Koehrsen M."/>
            <person name="Lawson D."/>
            <person name="Montgomery P."/>
            <person name="Nene V."/>
            <person name="Nusbaum C."/>
            <person name="Puiu D."/>
            <person name="Romero-Severson J."/>
            <person name="Severson D.W."/>
            <person name="Shumway M."/>
            <person name="Sisk P."/>
            <person name="Stolte C."/>
            <person name="Zeng Q."/>
            <person name="Eisenstadt E."/>
            <person name="Fraser-Liggett C."/>
            <person name="Strausberg R."/>
            <person name="Galagan J."/>
            <person name="Birren B."/>
            <person name="Collins F.H."/>
        </authorList>
    </citation>
    <scope>NUCLEOTIDE SEQUENCE [LARGE SCALE GENOMIC DNA]</scope>
    <source>
        <strain evidence="14">JHB</strain>
    </source>
</reference>
<keyword evidence="16" id="KW-1185">Reference proteome</keyword>
<dbReference type="GO" id="GO:0015574">
    <property type="term" value="F:trehalose transmembrane transporter activity"/>
    <property type="evidence" value="ECO:0007669"/>
    <property type="project" value="UniProtKB-ARBA"/>
</dbReference>
<feature type="transmembrane region" description="Helical" evidence="12">
    <location>
        <begin position="296"/>
        <end position="314"/>
    </location>
</feature>
<comment type="similarity">
    <text evidence="9">Belongs to the major facilitator superfamily. Sugar transporter (TC 2.A.1.1) family. Trehalose transporter subfamily.</text>
</comment>
<feature type="transmembrane region" description="Helical" evidence="12">
    <location>
        <begin position="141"/>
        <end position="160"/>
    </location>
</feature>
<dbReference type="Pfam" id="PF00083">
    <property type="entry name" value="Sugar_tr"/>
    <property type="match status" value="1"/>
</dbReference>
<feature type="transmembrane region" description="Helical" evidence="12">
    <location>
        <begin position="321"/>
        <end position="343"/>
    </location>
</feature>
<dbReference type="InParanoid" id="B0X5T9"/>
<dbReference type="InterPro" id="IPR005829">
    <property type="entry name" value="Sugar_transporter_CS"/>
</dbReference>
<evidence type="ECO:0000256" key="5">
    <source>
        <dbReference type="ARBA" id="ARBA00022692"/>
    </source>
</evidence>
<feature type="transmembrane region" description="Helical" evidence="12">
    <location>
        <begin position="392"/>
        <end position="414"/>
    </location>
</feature>
<feature type="transmembrane region" description="Helical" evidence="12">
    <location>
        <begin position="87"/>
        <end position="107"/>
    </location>
</feature>
<keyword evidence="4" id="KW-0762">Sugar transport</keyword>
<dbReference type="VEuPathDB" id="VectorBase:CQUJHB005277"/>
<evidence type="ECO:0000256" key="6">
    <source>
        <dbReference type="ARBA" id="ARBA00022989"/>
    </source>
</evidence>
<evidence type="ECO:0000256" key="4">
    <source>
        <dbReference type="ARBA" id="ARBA00022597"/>
    </source>
</evidence>
<dbReference type="VEuPathDB" id="VectorBase:CPIJ014926"/>
<dbReference type="EnsemblMetazoa" id="CPIJ014926-RA">
    <property type="protein sequence ID" value="CPIJ014926-PA"/>
    <property type="gene ID" value="CPIJ014926"/>
</dbReference>
<evidence type="ECO:0000313" key="14">
    <source>
        <dbReference type="EMBL" id="EDS41070.1"/>
    </source>
</evidence>
<dbReference type="PRINTS" id="PR00171">
    <property type="entry name" value="SUGRTRNSPORT"/>
</dbReference>
<dbReference type="KEGG" id="cqu:CpipJ_CPIJ014926"/>
<protein>
    <recommendedName>
        <fullName evidence="11">Facilitated trehalose transporter Tret1</fullName>
    </recommendedName>
</protein>
<feature type="domain" description="Major facilitator superfamily (MFS) profile" evidence="13">
    <location>
        <begin position="15"/>
        <end position="446"/>
    </location>
</feature>
<evidence type="ECO:0000259" key="13">
    <source>
        <dbReference type="PROSITE" id="PS50850"/>
    </source>
</evidence>
<keyword evidence="3" id="KW-1003">Cell membrane</keyword>
<evidence type="ECO:0000313" key="15">
    <source>
        <dbReference type="EnsemblMetazoa" id="CPIJ014926-PA"/>
    </source>
</evidence>
<dbReference type="PANTHER" id="PTHR48021">
    <property type="match status" value="1"/>
</dbReference>
<dbReference type="InterPro" id="IPR050549">
    <property type="entry name" value="MFS_Trehalose_Transporter"/>
</dbReference>
<sequence length="474" mass="51960">MVVETKRGSWSQYRNEYIAALTATLSLVATVAAAGWSSPAIPALKREDSPVPITADQGSWIVSILSIGSFFGPIITGLVVDVHGRKLTLLLSVIPLLVGWIIIGLASNVPMIYLARFLQGISYGTVYSVTPIYLGEISSNVIRGSTGVLVTVMAKLAFLLEYSIGPFVTFRALSWISLCFPIAFLATFLWMPETPYYLLAQGNDKAAMNSLRWLRRLDDNSIELNKEFQQMKSLIEKQKQNQTSMGALFAKSNRKCLVIILLLSCGMQLTGINAILGYSQTIFSKLDMDLKAAELSIIMAVVQLIAVIIPTFVVDKAGRRPLLFISSGGSVLGLVTCSVFFTMDTLGYPVEEFSWVPFVGTLFFIISFAVGLATVPFAILGEVFPKHIKANANAVFAMITSVVVFAVVKLFQVISDGAGTYVSFWIFSLCTTCTGVLIYFFIPETKGKSFEVIQEMMAMKEFKSQSTKRTPLLC</sequence>
<accession>B0X5T9</accession>
<organism>
    <name type="scientific">Culex quinquefasciatus</name>
    <name type="common">Southern house mosquito</name>
    <name type="synonym">Culex pungens</name>
    <dbReference type="NCBI Taxonomy" id="7176"/>
    <lineage>
        <taxon>Eukaryota</taxon>
        <taxon>Metazoa</taxon>
        <taxon>Ecdysozoa</taxon>
        <taxon>Arthropoda</taxon>
        <taxon>Hexapoda</taxon>
        <taxon>Insecta</taxon>
        <taxon>Pterygota</taxon>
        <taxon>Neoptera</taxon>
        <taxon>Endopterygota</taxon>
        <taxon>Diptera</taxon>
        <taxon>Nematocera</taxon>
        <taxon>Culicoidea</taxon>
        <taxon>Culicidae</taxon>
        <taxon>Culicinae</taxon>
        <taxon>Culicini</taxon>
        <taxon>Culex</taxon>
        <taxon>Culex</taxon>
    </lineage>
</organism>
<evidence type="ECO:0000256" key="9">
    <source>
        <dbReference type="ARBA" id="ARBA00024348"/>
    </source>
</evidence>
<dbReference type="PANTHER" id="PTHR48021:SF46">
    <property type="entry name" value="MAJOR FACILITATOR SUPERFAMILY (MFS) PROFILE DOMAIN-CONTAINING PROTEIN"/>
    <property type="match status" value="1"/>
</dbReference>
<keyword evidence="7 12" id="KW-0472">Membrane</keyword>
<dbReference type="Proteomes" id="UP000002320">
    <property type="component" value="Unassembled WGS sequence"/>
</dbReference>
<dbReference type="EMBL" id="DS232396">
    <property type="protein sequence ID" value="EDS41070.1"/>
    <property type="molecule type" value="Genomic_DNA"/>
</dbReference>